<dbReference type="InterPro" id="IPR036116">
    <property type="entry name" value="FN3_sf"/>
</dbReference>
<feature type="domain" description="Fibronectin type-III" evidence="6">
    <location>
        <begin position="378"/>
        <end position="472"/>
    </location>
</feature>
<keyword evidence="3" id="KW-0119">Carbohydrate metabolism</keyword>
<reference evidence="7 8" key="1">
    <citation type="submission" date="2021-03" db="EMBL/GenBank/DDBJ databases">
        <title>Actinoplanes flavus sp. nov., a novel actinomycete isolated from Coconut Palm rhizosphere soil.</title>
        <authorList>
            <person name="Luo X."/>
        </authorList>
    </citation>
    <scope>NUCLEOTIDE SEQUENCE [LARGE SCALE GENOMIC DNA]</scope>
    <source>
        <strain evidence="7 8">NEAU-H7</strain>
    </source>
</reference>
<feature type="domain" description="Fibronectin type-III" evidence="6">
    <location>
        <begin position="756"/>
        <end position="849"/>
    </location>
</feature>
<dbReference type="EMBL" id="JAGFNS010000039">
    <property type="protein sequence ID" value="MBO3743435.1"/>
    <property type="molecule type" value="Genomic_DNA"/>
</dbReference>
<feature type="region of interest" description="Disordered" evidence="4">
    <location>
        <begin position="646"/>
        <end position="671"/>
    </location>
</feature>
<dbReference type="SUPFAM" id="SSF49265">
    <property type="entry name" value="Fibronectin type III"/>
    <property type="match status" value="3"/>
</dbReference>
<dbReference type="PANTHER" id="PTHR13817:SF73">
    <property type="entry name" value="FIBRONECTIN TYPE-III DOMAIN-CONTAINING PROTEIN"/>
    <property type="match status" value="1"/>
</dbReference>
<keyword evidence="5" id="KW-0732">Signal</keyword>
<feature type="domain" description="Fibronectin type-III" evidence="6">
    <location>
        <begin position="474"/>
        <end position="568"/>
    </location>
</feature>
<dbReference type="Gene3D" id="2.60.40.10">
    <property type="entry name" value="Immunoglobulins"/>
    <property type="match status" value="5"/>
</dbReference>
<evidence type="ECO:0000256" key="2">
    <source>
        <dbReference type="ARBA" id="ARBA00023295"/>
    </source>
</evidence>
<keyword evidence="2" id="KW-0326">Glycosidase</keyword>
<keyword evidence="2" id="KW-0378">Hydrolase</keyword>
<evidence type="ECO:0000259" key="6">
    <source>
        <dbReference type="PROSITE" id="PS50853"/>
    </source>
</evidence>
<feature type="domain" description="Fibronectin type-III" evidence="6">
    <location>
        <begin position="569"/>
        <end position="662"/>
    </location>
</feature>
<dbReference type="InterPro" id="IPR013783">
    <property type="entry name" value="Ig-like_fold"/>
</dbReference>
<dbReference type="InterPro" id="IPR003961">
    <property type="entry name" value="FN3_dom"/>
</dbReference>
<proteinExistence type="predicted"/>
<evidence type="ECO:0000256" key="4">
    <source>
        <dbReference type="SAM" id="MobiDB-lite"/>
    </source>
</evidence>
<dbReference type="Pfam" id="PF00041">
    <property type="entry name" value="fn3"/>
    <property type="match status" value="2"/>
</dbReference>
<evidence type="ECO:0000313" key="7">
    <source>
        <dbReference type="EMBL" id="MBO3743435.1"/>
    </source>
</evidence>
<feature type="domain" description="Fibronectin type-III" evidence="6">
    <location>
        <begin position="664"/>
        <end position="755"/>
    </location>
</feature>
<protein>
    <submittedName>
        <fullName evidence="7">Fibronectin type III domain-containing protein</fullName>
    </submittedName>
</protein>
<sequence length="851" mass="88849">MPITTLLRVPLTTAAALSVLATGLVATTTPATAALPAGGMSAAALNTEFNAYGNTGGEWTSGDSTVSVPLPDGRNAWFFSDTLVGPVNPGGSLPANTPMINNSVVLQDGVKLVDTLHGGTAAAPKSLVQPPAGSGDRYWVGDATVEGGTLRAVYQRMSPTGSGPLDFALADSAVVTFALPAMTVTSVTDLGYGSRVAWGSAIVEDGTYTYIYGAEDTDQLRFAHLARVRSSRGLATAWQFWTGSTWSSSESASARLLSGVGAGFGVQKVGSTYVLVTQETNQTFSSDFVAYTATSPTGPFTGPSVLFTAPEPAGIPGAMVYDSRLHPELARSGRLLVSYNVNNLDGGSVYTDVTRYRPRFVEVNWPLPVPDPALVPAAPTGLTATPGSAGAVQLAWQAPAGTGLTYVISERDVTAGQTHFTRVATGVSTTSRTLTNFYRTGHRYEFRVAAVNATGAGPQSATAAATVTIPAPAAPSGLTAAATDGGSITLNWTGVPDVWRYEVYRRDVTAGETRATRLWDPSPVDTTLTVTGLGNGHDYAFHVVAVHGGGTSAASATVTATAFYSRPLPVTGLAADAQADGTIRLTWSHVDATSWFWVYQRDVTAGETAFTKLAWPVTSCCTMVAGGLVHDHEYEYQVAATSNGGESEHAETVSATAKFPPPPAPTHLSATAQSDGTIKLTWSYATAGTWFYVYQRDLTAGQTEYTRLAWPITTCCTMVAGGLEEAHEYEFAVSALGDTGESAKSAPDTETADFPPPPAPTGLQVVPGNRQVTLTWQGSADNWHYVEIRNVSAGETGFTRTSIPVTTCCTMTVGDLVNGRDYEFRMVALGYGGVSLPSNVVAARPVAPAAS</sequence>
<organism evidence="7 8">
    <name type="scientific">Actinoplanes flavus</name>
    <dbReference type="NCBI Taxonomy" id="2820290"/>
    <lineage>
        <taxon>Bacteria</taxon>
        <taxon>Bacillati</taxon>
        <taxon>Actinomycetota</taxon>
        <taxon>Actinomycetes</taxon>
        <taxon>Micromonosporales</taxon>
        <taxon>Micromonosporaceae</taxon>
        <taxon>Actinoplanes</taxon>
    </lineage>
</organism>
<dbReference type="SMART" id="SM00060">
    <property type="entry name" value="FN3"/>
    <property type="match status" value="5"/>
</dbReference>
<dbReference type="PANTHER" id="PTHR13817">
    <property type="entry name" value="TITIN"/>
    <property type="match status" value="1"/>
</dbReference>
<evidence type="ECO:0000256" key="5">
    <source>
        <dbReference type="SAM" id="SignalP"/>
    </source>
</evidence>
<dbReference type="PROSITE" id="PS50853">
    <property type="entry name" value="FN3"/>
    <property type="match status" value="5"/>
</dbReference>
<dbReference type="RefSeq" id="WP_208472685.1">
    <property type="nucleotide sequence ID" value="NZ_JAGFNS010000039.1"/>
</dbReference>
<feature type="signal peptide" evidence="5">
    <location>
        <begin position="1"/>
        <end position="33"/>
    </location>
</feature>
<evidence type="ECO:0000256" key="1">
    <source>
        <dbReference type="ARBA" id="ARBA00022737"/>
    </source>
</evidence>
<accession>A0ABS3UXX5</accession>
<feature type="chain" id="PRO_5047408166" evidence="5">
    <location>
        <begin position="34"/>
        <end position="851"/>
    </location>
</feature>
<comment type="caution">
    <text evidence="7">The sequence shown here is derived from an EMBL/GenBank/DDBJ whole genome shotgun (WGS) entry which is preliminary data.</text>
</comment>
<dbReference type="CDD" id="cd00063">
    <property type="entry name" value="FN3"/>
    <property type="match status" value="5"/>
</dbReference>
<keyword evidence="3" id="KW-0624">Polysaccharide degradation</keyword>
<gene>
    <name evidence="7" type="ORF">J5X75_38655</name>
</gene>
<keyword evidence="8" id="KW-1185">Reference proteome</keyword>
<keyword evidence="1" id="KW-0677">Repeat</keyword>
<evidence type="ECO:0000313" key="8">
    <source>
        <dbReference type="Proteomes" id="UP000679690"/>
    </source>
</evidence>
<dbReference type="InterPro" id="IPR050964">
    <property type="entry name" value="Striated_Muscle_Regulatory"/>
</dbReference>
<name>A0ABS3UXX5_9ACTN</name>
<dbReference type="Proteomes" id="UP000679690">
    <property type="component" value="Unassembled WGS sequence"/>
</dbReference>
<evidence type="ECO:0000256" key="3">
    <source>
        <dbReference type="ARBA" id="ARBA00023326"/>
    </source>
</evidence>